<protein>
    <submittedName>
        <fullName evidence="1">Type I-E CRISPR-associated protein Cse1/CasA</fullName>
    </submittedName>
</protein>
<evidence type="ECO:0000313" key="2">
    <source>
        <dbReference type="Proteomes" id="UP000235122"/>
    </source>
</evidence>
<organism evidence="1 2">
    <name type="scientific">Winkia neuii</name>
    <dbReference type="NCBI Taxonomy" id="33007"/>
    <lineage>
        <taxon>Bacteria</taxon>
        <taxon>Bacillati</taxon>
        <taxon>Actinomycetota</taxon>
        <taxon>Actinomycetes</taxon>
        <taxon>Actinomycetales</taxon>
        <taxon>Actinomycetaceae</taxon>
        <taxon>Winkia</taxon>
    </lineage>
</organism>
<dbReference type="AlphaFoldDB" id="A0A2I1IQV8"/>
<dbReference type="InterPro" id="IPR013381">
    <property type="entry name" value="CRISPR-assoc_prot_Cse1"/>
</dbReference>
<proteinExistence type="predicted"/>
<reference evidence="1 2" key="1">
    <citation type="submission" date="2017-12" db="EMBL/GenBank/DDBJ databases">
        <title>Phylogenetic diversity of female urinary microbiome.</title>
        <authorList>
            <person name="Thomas-White K."/>
            <person name="Wolfe A.J."/>
        </authorList>
    </citation>
    <scope>NUCLEOTIDE SEQUENCE [LARGE SCALE GENOMIC DNA]</scope>
    <source>
        <strain evidence="1 2">UMB0402</strain>
    </source>
</reference>
<dbReference type="STRING" id="33007.HMPREF3198_02028"/>
<comment type="caution">
    <text evidence="1">The sequence shown here is derived from an EMBL/GenBank/DDBJ whole genome shotgun (WGS) entry which is preliminary data.</text>
</comment>
<dbReference type="Proteomes" id="UP000235122">
    <property type="component" value="Unassembled WGS sequence"/>
</dbReference>
<dbReference type="EMBL" id="PKKO01000001">
    <property type="protein sequence ID" value="PKY73509.1"/>
    <property type="molecule type" value="Genomic_DNA"/>
</dbReference>
<evidence type="ECO:0000313" key="1">
    <source>
        <dbReference type="EMBL" id="PKY73509.1"/>
    </source>
</evidence>
<sequence>MLAFKKQKGALVKYNALRGPKWIGLATGPATVEEALLAAHTTNLDPNVPGYEYGAQLRFLAYLLPLVLRNIDSSIVDTEEKYIDSDELLENGLPAAVVNKTLDKLLEVSYLDSPDKPFMQQPAAKHPDSTTKFRPKEDTVRKLLPTVPSEQGDSFWDLSLPEQESLHSASAARSLVVHSFYSMAGNGKYANRKMQMGAPGIRFLGKENSATEIFWRGRNLLETLLGLIPWKWVQGSGLPAWADREGRESKSADGHHPLWCASWSSNAPACRWENGRLLQVRIGGIPEQWYALEMGTHSGSSAERKAAAKAWWDTRNLTDPLYLYITGNDGKPHAARMDIGDDPTKLAVEWAARQNIPKFAGRDCLAPVPRAHRSLCFIRHQIGKTAQSPGILASVVYFPDPSKWVLDLNEELQAAVRDCALMIQGLLRAVSAPFRRARKEDTDPEGRSYALDPLATRKTDVVNVFWRNISDVYQDFIRSIQDTESSTLPRELYQRAVDASLSAFDEITEAYAQIYPDRIGFVRSRVSYNLRKTANLITPKKDVKK</sequence>
<keyword evidence="2" id="KW-1185">Reference proteome</keyword>
<gene>
    <name evidence="1" type="ORF">CYJ19_02695</name>
</gene>
<name>A0A2I1IQV8_9ACTO</name>
<accession>A0A2I1IQV8</accession>
<dbReference type="Pfam" id="PF09481">
    <property type="entry name" value="CRISPR_Cse1"/>
    <property type="match status" value="1"/>
</dbReference>